<proteinExistence type="inferred from homology"/>
<keyword evidence="8" id="KW-1185">Reference proteome</keyword>
<dbReference type="AlphaFoldDB" id="A0A8D0BCV9"/>
<evidence type="ECO:0000256" key="2">
    <source>
        <dbReference type="ARBA" id="ARBA00006193"/>
    </source>
</evidence>
<organism evidence="7 8">
    <name type="scientific">Salvator merianae</name>
    <name type="common">Argentine black and white tegu</name>
    <name type="synonym">Tupinambis merianae</name>
    <dbReference type="NCBI Taxonomy" id="96440"/>
    <lineage>
        <taxon>Eukaryota</taxon>
        <taxon>Metazoa</taxon>
        <taxon>Chordata</taxon>
        <taxon>Craniata</taxon>
        <taxon>Vertebrata</taxon>
        <taxon>Euteleostomi</taxon>
        <taxon>Lepidosauria</taxon>
        <taxon>Squamata</taxon>
        <taxon>Bifurcata</taxon>
        <taxon>Unidentata</taxon>
        <taxon>Episquamata</taxon>
        <taxon>Laterata</taxon>
        <taxon>Teiioidea</taxon>
        <taxon>Teiidae</taxon>
        <taxon>Salvator</taxon>
    </lineage>
</organism>
<evidence type="ECO:0000313" key="8">
    <source>
        <dbReference type="Proteomes" id="UP000694421"/>
    </source>
</evidence>
<keyword evidence="4 6" id="KW-1133">Transmembrane helix</keyword>
<sequence>MCLGRCAKYTGYKLLVLAVLCIVANILLYFPNGETKYASHNYLSRYVGCLHGIIGGGILVLVPACVFIGLEHYHFPGCPVHEHGVGGPMNSLLTSVLAACVGIFGAAYCFIISILALAHGPYCYSVHDHGWCYPFSDTSGGYLLKHSSWSDCQEPRDIVKWNVTLFSILLILSGIELIICTIQAINGCIGGAWAICCGHGEVSASKGFPRVGWELLDHNETVHKAW</sequence>
<keyword evidence="3 6" id="KW-0812">Transmembrane</keyword>
<dbReference type="OMA" id="ICRPCCY"/>
<dbReference type="GO" id="GO:0005886">
    <property type="term" value="C:plasma membrane"/>
    <property type="evidence" value="ECO:0007669"/>
    <property type="project" value="Ensembl"/>
</dbReference>
<evidence type="ECO:0000256" key="6">
    <source>
        <dbReference type="SAM" id="Phobius"/>
    </source>
</evidence>
<dbReference type="Ensembl" id="ENSSMRT00000007293.1">
    <property type="protein sequence ID" value="ENSSMRP00000006233.1"/>
    <property type="gene ID" value="ENSSMRG00000005029.1"/>
</dbReference>
<feature type="transmembrane region" description="Helical" evidence="6">
    <location>
        <begin position="163"/>
        <end position="185"/>
    </location>
</feature>
<reference evidence="7" key="2">
    <citation type="submission" date="2025-09" db="UniProtKB">
        <authorList>
            <consortium name="Ensembl"/>
        </authorList>
    </citation>
    <scope>IDENTIFICATION</scope>
</reference>
<comment type="similarity">
    <text evidence="2">Belongs to the L6 tetraspanin family.</text>
</comment>
<feature type="transmembrane region" description="Helical" evidence="6">
    <location>
        <begin position="91"/>
        <end position="118"/>
    </location>
</feature>
<comment type="subcellular location">
    <subcellularLocation>
        <location evidence="1">Membrane</location>
        <topology evidence="1">Multi-pass membrane protein</topology>
    </subcellularLocation>
</comment>
<feature type="transmembrane region" description="Helical" evidence="6">
    <location>
        <begin position="50"/>
        <end position="70"/>
    </location>
</feature>
<dbReference type="Proteomes" id="UP000694421">
    <property type="component" value="Unplaced"/>
</dbReference>
<name>A0A8D0BCV9_SALMN</name>
<protein>
    <submittedName>
        <fullName evidence="7">Transmembrane 4 L six family member 1</fullName>
    </submittedName>
</protein>
<evidence type="ECO:0000313" key="7">
    <source>
        <dbReference type="Ensembl" id="ENSSMRP00000006233.1"/>
    </source>
</evidence>
<dbReference type="PANTHER" id="PTHR14198:SF18">
    <property type="entry name" value="TRANSMEMBRANE 4 L6 FAMILY MEMBER 1"/>
    <property type="match status" value="1"/>
</dbReference>
<feature type="transmembrane region" description="Helical" evidence="6">
    <location>
        <begin position="12"/>
        <end position="30"/>
    </location>
</feature>
<dbReference type="InterPro" id="IPR008661">
    <property type="entry name" value="L6_membrane"/>
</dbReference>
<dbReference type="GeneTree" id="ENSGT01030000234590"/>
<keyword evidence="5 6" id="KW-0472">Membrane</keyword>
<accession>A0A8D0BCV9</accession>
<evidence type="ECO:0000256" key="4">
    <source>
        <dbReference type="ARBA" id="ARBA00022989"/>
    </source>
</evidence>
<evidence type="ECO:0000256" key="3">
    <source>
        <dbReference type="ARBA" id="ARBA00022692"/>
    </source>
</evidence>
<evidence type="ECO:0000256" key="1">
    <source>
        <dbReference type="ARBA" id="ARBA00004141"/>
    </source>
</evidence>
<evidence type="ECO:0000256" key="5">
    <source>
        <dbReference type="ARBA" id="ARBA00023136"/>
    </source>
</evidence>
<dbReference type="Pfam" id="PF05805">
    <property type="entry name" value="L6_membrane"/>
    <property type="match status" value="1"/>
</dbReference>
<reference evidence="7" key="1">
    <citation type="submission" date="2025-08" db="UniProtKB">
        <authorList>
            <consortium name="Ensembl"/>
        </authorList>
    </citation>
    <scope>IDENTIFICATION</scope>
</reference>
<dbReference type="PANTHER" id="PTHR14198">
    <property type="entry name" value="TRANSMEMBRANE 4 L6 FAMILY MEMBER 1-RELATED"/>
    <property type="match status" value="1"/>
</dbReference>